<dbReference type="STRING" id="670487.Ocepr_1401"/>
<keyword evidence="3 5" id="KW-1133">Transmembrane helix</keyword>
<comment type="subcellular location">
    <subcellularLocation>
        <location evidence="1">Membrane</location>
        <topology evidence="1">Multi-pass membrane protein</topology>
    </subcellularLocation>
</comment>
<gene>
    <name evidence="6" type="ordered locus">Ocepr_1401</name>
</gene>
<reference evidence="6 7" key="2">
    <citation type="journal article" date="2011" name="Stand. Genomic Sci.">
        <title>Complete genome sequence of Oceanithermus profundus type strain (506).</title>
        <authorList>
            <person name="Pati A."/>
            <person name="Zhang X."/>
            <person name="Lapidus A."/>
            <person name="Nolan M."/>
            <person name="Lucas S."/>
            <person name="Del Rio T.G."/>
            <person name="Tice H."/>
            <person name="Cheng J.F."/>
            <person name="Tapia R."/>
            <person name="Han C."/>
            <person name="Goodwin L."/>
            <person name="Pitluck S."/>
            <person name="Liolios K."/>
            <person name="Pagani I."/>
            <person name="Ivanova N."/>
            <person name="Mavromatis K."/>
            <person name="Chen A."/>
            <person name="Palaniappan K."/>
            <person name="Hauser L."/>
            <person name="Jeffries C.D."/>
            <person name="Brambilla E.M."/>
            <person name="Rohl A."/>
            <person name="Mwirichia R."/>
            <person name="Rohde M."/>
            <person name="Tindall B.J."/>
            <person name="Sikorski J."/>
            <person name="Wirth R."/>
            <person name="Goker M."/>
            <person name="Woyke T."/>
            <person name="Detter J.C."/>
            <person name="Bristow J."/>
            <person name="Eisen J.A."/>
            <person name="Markowitz V."/>
            <person name="Hugenholtz P."/>
            <person name="Kyrpides N.C."/>
            <person name="Klenk H.P."/>
            <person name="Land M."/>
        </authorList>
    </citation>
    <scope>NUCLEOTIDE SEQUENCE [LARGE SCALE GENOMIC DNA]</scope>
    <source>
        <strain evidence="7">DSM 14977 / NBRC 100410 / VKM B-2274 / 506</strain>
    </source>
</reference>
<dbReference type="PANTHER" id="PTHR30249:SF0">
    <property type="entry name" value="PLASTIDAL GLYCOLATE_GLYCERATE TRANSLOCATOR 1, CHLOROPLASTIC"/>
    <property type="match status" value="1"/>
</dbReference>
<evidence type="ECO:0000256" key="5">
    <source>
        <dbReference type="SAM" id="Phobius"/>
    </source>
</evidence>
<evidence type="ECO:0000256" key="1">
    <source>
        <dbReference type="ARBA" id="ARBA00004141"/>
    </source>
</evidence>
<keyword evidence="7" id="KW-1185">Reference proteome</keyword>
<dbReference type="HOGENOM" id="CLU_082099_0_1_0"/>
<feature type="transmembrane region" description="Helical" evidence="5">
    <location>
        <begin position="84"/>
        <end position="104"/>
    </location>
</feature>
<feature type="transmembrane region" description="Helical" evidence="5">
    <location>
        <begin position="23"/>
        <end position="41"/>
    </location>
</feature>
<dbReference type="GO" id="GO:0016020">
    <property type="term" value="C:membrane"/>
    <property type="evidence" value="ECO:0007669"/>
    <property type="project" value="UniProtKB-SubCell"/>
</dbReference>
<reference evidence="7" key="1">
    <citation type="submission" date="2010-11" db="EMBL/GenBank/DDBJ databases">
        <title>The complete sequence of chromosome of Oceanithermus profundus DSM 14977.</title>
        <authorList>
            <consortium name="US DOE Joint Genome Institute (JGI-PGF)"/>
            <person name="Lucas S."/>
            <person name="Copeland A."/>
            <person name="Lapidus A."/>
            <person name="Bruce D."/>
            <person name="Goodwin L."/>
            <person name="Pitluck S."/>
            <person name="Kyrpides N."/>
            <person name="Mavromatis K."/>
            <person name="Pagani I."/>
            <person name="Ivanova N."/>
            <person name="Zhang X."/>
            <person name="Brettin T."/>
            <person name="Detter J.C."/>
            <person name="Tapia R."/>
            <person name="Han C."/>
            <person name="Land M."/>
            <person name="Hauser L."/>
            <person name="Markowitz V."/>
            <person name="Cheng J.-F."/>
            <person name="Hugenholtz P."/>
            <person name="Woyke T."/>
            <person name="Wu D."/>
            <person name="Tindall B."/>
            <person name="Faehnrich R."/>
            <person name="Brambilla E."/>
            <person name="Klenk H.-P."/>
            <person name="Eisen J.A."/>
        </authorList>
    </citation>
    <scope>NUCLEOTIDE SEQUENCE [LARGE SCALE GENOMIC DNA]</scope>
    <source>
        <strain evidence="7">DSM 14977 / NBRC 100410 / VKM B-2274 / 506</strain>
    </source>
</reference>
<feature type="transmembrane region" description="Helical" evidence="5">
    <location>
        <begin position="53"/>
        <end position="72"/>
    </location>
</feature>
<dbReference type="RefSeq" id="WP_013458027.1">
    <property type="nucleotide sequence ID" value="NC_014761.1"/>
</dbReference>
<organism evidence="6 7">
    <name type="scientific">Oceanithermus profundus (strain DSM 14977 / NBRC 100410 / VKM B-2274 / 506)</name>
    <dbReference type="NCBI Taxonomy" id="670487"/>
    <lineage>
        <taxon>Bacteria</taxon>
        <taxon>Thermotogati</taxon>
        <taxon>Deinococcota</taxon>
        <taxon>Deinococci</taxon>
        <taxon>Thermales</taxon>
        <taxon>Thermaceae</taxon>
        <taxon>Oceanithermus</taxon>
    </lineage>
</organism>
<dbReference type="Pfam" id="PF04172">
    <property type="entry name" value="LrgB"/>
    <property type="match status" value="1"/>
</dbReference>
<feature type="transmembrane region" description="Helical" evidence="5">
    <location>
        <begin position="140"/>
        <end position="160"/>
    </location>
</feature>
<feature type="transmembrane region" description="Helical" evidence="5">
    <location>
        <begin position="200"/>
        <end position="222"/>
    </location>
</feature>
<dbReference type="AlphaFoldDB" id="E4U927"/>
<dbReference type="InterPro" id="IPR007300">
    <property type="entry name" value="CidB/LrgB"/>
</dbReference>
<dbReference type="OrthoDB" id="9811701at2"/>
<evidence type="ECO:0000313" key="7">
    <source>
        <dbReference type="Proteomes" id="UP000008722"/>
    </source>
</evidence>
<dbReference type="EMBL" id="CP002361">
    <property type="protein sequence ID" value="ADR36857.1"/>
    <property type="molecule type" value="Genomic_DNA"/>
</dbReference>
<keyword evidence="4 5" id="KW-0472">Membrane</keyword>
<evidence type="ECO:0000256" key="3">
    <source>
        <dbReference type="ARBA" id="ARBA00022989"/>
    </source>
</evidence>
<dbReference type="KEGG" id="opr:Ocepr_1401"/>
<dbReference type="Proteomes" id="UP000008722">
    <property type="component" value="Chromosome"/>
</dbReference>
<evidence type="ECO:0000313" key="6">
    <source>
        <dbReference type="EMBL" id="ADR36857.1"/>
    </source>
</evidence>
<dbReference type="eggNOG" id="COG1346">
    <property type="taxonomic scope" value="Bacteria"/>
</dbReference>
<evidence type="ECO:0000256" key="4">
    <source>
        <dbReference type="ARBA" id="ARBA00023136"/>
    </source>
</evidence>
<protein>
    <submittedName>
        <fullName evidence="6">LrgB family protein</fullName>
    </submittedName>
</protein>
<evidence type="ECO:0000256" key="2">
    <source>
        <dbReference type="ARBA" id="ARBA00022692"/>
    </source>
</evidence>
<dbReference type="PANTHER" id="PTHR30249">
    <property type="entry name" value="PUTATIVE SEROTONIN TRANSPORTER"/>
    <property type="match status" value="1"/>
</dbReference>
<keyword evidence="2 5" id="KW-0812">Transmembrane</keyword>
<proteinExistence type="predicted"/>
<name>E4U927_OCEP5</name>
<accession>E4U927</accession>
<sequence length="225" mass="22933">MALIATALVYLTAERVYRLRPHPLLNPVGLAVLALVVGIKLSGYPLERYQNETLSLVWLLKPAVVALGWAAWRERGRLAGRLRPFLGGLFAGSLASLTLTPLIARALGAGPELQKALALKSVTSAVTVDLAPRLGVNAELAVPLIILAGILGAAFGPWLLDRVGAVDPLARGTALGTASHGIGTARAAEEGPLALAASGLAMAAAGLVTALLAPPVFALLGLSGG</sequence>